<dbReference type="Pfam" id="PF10758">
    <property type="entry name" value="DUF2586"/>
    <property type="match status" value="1"/>
</dbReference>
<organism evidence="1">
    <name type="scientific">bacterium 19CA06SA08-2</name>
    <dbReference type="NCBI Taxonomy" id="2920658"/>
    <lineage>
        <taxon>Bacteria</taxon>
    </lineage>
</organism>
<name>A0AAU6U4Y7_UNCXX</name>
<evidence type="ECO:0000313" key="1">
    <source>
        <dbReference type="EMBL" id="XAG69164.1"/>
    </source>
</evidence>
<dbReference type="AlphaFoldDB" id="A0AAU6U4Y7"/>
<dbReference type="EMBL" id="CP095353">
    <property type="protein sequence ID" value="XAG69164.1"/>
    <property type="molecule type" value="Genomic_DNA"/>
</dbReference>
<reference evidence="1" key="1">
    <citation type="submission" date="2022-03" db="EMBL/GenBank/DDBJ databases">
        <title>Sea Food Isolates.</title>
        <authorList>
            <person name="Li c."/>
        </authorList>
    </citation>
    <scope>NUCLEOTIDE SEQUENCE</scope>
    <source>
        <strain evidence="1">19CA06SA08-2</strain>
    </source>
</reference>
<dbReference type="InterPro" id="IPR019694">
    <property type="entry name" value="Phage_HP1_Orf23"/>
</dbReference>
<proteinExistence type="predicted"/>
<gene>
    <name evidence="1" type="ORF">MRM75_21695</name>
</gene>
<protein>
    <submittedName>
        <fullName evidence="1">DUF2586 domain-containing protein</fullName>
    </submittedName>
</protein>
<accession>A0AAU6U4Y7</accession>
<sequence length="374" mass="40438">MWPYVQINNLNQMQGPVTEVERHLLFIGSAASNTGKLLSLNTQSDFDQLLGAADSELKANLLAARDNAGQNWTAAAYVLPTDQSWLDAARGAQQTQSFEGVVVLGQAWDAAGINAAHALNQELIAKWGRWQFMLLAVPGINATGEGAQDWPEYEATLAAMQEGIKADSIGLVPMLWPNLIGVYAGRLCNRAVSIADSPCRVKTGALVGLGNKPVDKDGIPLPLATLQTLEANRYSVPMWYPDYDGLYWADGRQLDAEGGDYQVIENLRIAYKVARRTRIRAIARIGDRSFNSTPGSTAAAITYFGKDLRTMAKATTINGQPFPGDIASPKDGDISIQWTAKNLVSVFVVVRTVDCPKGITVNIMLDLSLNNGEG</sequence>